<name>A0AA41QF07_9MICO</name>
<proteinExistence type="predicted"/>
<organism evidence="2 3">
    <name type="scientific">Antribacter soli</name>
    <dbReference type="NCBI Taxonomy" id="2910976"/>
    <lineage>
        <taxon>Bacteria</taxon>
        <taxon>Bacillati</taxon>
        <taxon>Actinomycetota</taxon>
        <taxon>Actinomycetes</taxon>
        <taxon>Micrococcales</taxon>
        <taxon>Promicromonosporaceae</taxon>
        <taxon>Antribacter</taxon>
    </lineage>
</organism>
<dbReference type="Pfam" id="PF04230">
    <property type="entry name" value="PS_pyruv_trans"/>
    <property type="match status" value="1"/>
</dbReference>
<evidence type="ECO:0000313" key="2">
    <source>
        <dbReference type="EMBL" id="MCF4122238.1"/>
    </source>
</evidence>
<sequence>MTTRTSDSVLLDELRQATSDALAAVVGTGKDVVLLDAPNQRNVGDSLIWAGEVEYFRRLGLRTRYVADRRSYDPAALRASLRPGGTVLIHGGGNFGDLWETHQSHREQIASDLPDYRIVQLPQSIWFQSPARAQRANRLLGAHPDFHLLVRDRESAARAAAQLPDVSTSYCWDMALGWRPARPVTRGTGVLVLARSDHEGTSGLSSADLTGALDRPVPSVDWQNRGLAEGAWHALRLVPRLVHRFPVLRRPALRPLTTAAITGINRINIDGGVRLLGGAGLVVVDRLHAHILAVHLGIPHVLLDNSYGKLKAVYDDYTGRFSTAHYARDLDEAIALAADLHDQSRR</sequence>
<protein>
    <submittedName>
        <fullName evidence="2">Polysaccharide pyruvyl transferase family protein</fullName>
    </submittedName>
</protein>
<dbReference type="GO" id="GO:0016740">
    <property type="term" value="F:transferase activity"/>
    <property type="evidence" value="ECO:0007669"/>
    <property type="project" value="UniProtKB-KW"/>
</dbReference>
<dbReference type="EMBL" id="JAKGSG010000040">
    <property type="protein sequence ID" value="MCF4122238.1"/>
    <property type="molecule type" value="Genomic_DNA"/>
</dbReference>
<evidence type="ECO:0000313" key="3">
    <source>
        <dbReference type="Proteomes" id="UP001165405"/>
    </source>
</evidence>
<dbReference type="InterPro" id="IPR007345">
    <property type="entry name" value="Polysacch_pyruvyl_Trfase"/>
</dbReference>
<reference evidence="2" key="1">
    <citation type="submission" date="2022-01" db="EMBL/GenBank/DDBJ databases">
        <title>Antribacter sp. nov., isolated from Guizhou of China.</title>
        <authorList>
            <person name="Chengliang C."/>
            <person name="Ya Z."/>
        </authorList>
    </citation>
    <scope>NUCLEOTIDE SEQUENCE</scope>
    <source>
        <strain evidence="2">KLBMP 9083</strain>
    </source>
</reference>
<dbReference type="AlphaFoldDB" id="A0AA41QF07"/>
<dbReference type="RefSeq" id="WP_236090031.1">
    <property type="nucleotide sequence ID" value="NZ_JAKGSG010000040.1"/>
</dbReference>
<dbReference type="Proteomes" id="UP001165405">
    <property type="component" value="Unassembled WGS sequence"/>
</dbReference>
<keyword evidence="3" id="KW-1185">Reference proteome</keyword>
<accession>A0AA41QF07</accession>
<feature type="domain" description="Polysaccharide pyruvyl transferase" evidence="1">
    <location>
        <begin position="42"/>
        <end position="307"/>
    </location>
</feature>
<comment type="caution">
    <text evidence="2">The sequence shown here is derived from an EMBL/GenBank/DDBJ whole genome shotgun (WGS) entry which is preliminary data.</text>
</comment>
<evidence type="ECO:0000259" key="1">
    <source>
        <dbReference type="Pfam" id="PF04230"/>
    </source>
</evidence>
<gene>
    <name evidence="2" type="ORF">L1785_14755</name>
</gene>
<keyword evidence="2" id="KW-0808">Transferase</keyword>